<comment type="caution">
    <text evidence="1">The sequence shown here is derived from an EMBL/GenBank/DDBJ whole genome shotgun (WGS) entry which is preliminary data.</text>
</comment>
<dbReference type="GO" id="GO:0005737">
    <property type="term" value="C:cytoplasm"/>
    <property type="evidence" value="ECO:0007669"/>
    <property type="project" value="TreeGrafter"/>
</dbReference>
<accession>A0A9Q3CD24</accession>
<reference evidence="1" key="1">
    <citation type="submission" date="2021-03" db="EMBL/GenBank/DDBJ databases">
        <title>Draft genome sequence of rust myrtle Austropuccinia psidii MF-1, a brazilian biotype.</title>
        <authorList>
            <person name="Quecine M.C."/>
            <person name="Pachon D.M.R."/>
            <person name="Bonatelli M.L."/>
            <person name="Correr F.H."/>
            <person name="Franceschini L.M."/>
            <person name="Leite T.F."/>
            <person name="Margarido G.R.A."/>
            <person name="Almeida C.A."/>
            <person name="Ferrarezi J.A."/>
            <person name="Labate C.A."/>
        </authorList>
    </citation>
    <scope>NUCLEOTIDE SEQUENCE</scope>
    <source>
        <strain evidence="1">MF-1</strain>
    </source>
</reference>
<organism evidence="1 2">
    <name type="scientific">Austropuccinia psidii MF-1</name>
    <dbReference type="NCBI Taxonomy" id="1389203"/>
    <lineage>
        <taxon>Eukaryota</taxon>
        <taxon>Fungi</taxon>
        <taxon>Dikarya</taxon>
        <taxon>Basidiomycota</taxon>
        <taxon>Pucciniomycotina</taxon>
        <taxon>Pucciniomycetes</taxon>
        <taxon>Pucciniales</taxon>
        <taxon>Sphaerophragmiaceae</taxon>
        <taxon>Austropuccinia</taxon>
    </lineage>
</organism>
<dbReference type="GO" id="GO:0006044">
    <property type="term" value="P:N-acetylglucosamine metabolic process"/>
    <property type="evidence" value="ECO:0007669"/>
    <property type="project" value="TreeGrafter"/>
</dbReference>
<evidence type="ECO:0000313" key="1">
    <source>
        <dbReference type="EMBL" id="MBW0482969.1"/>
    </source>
</evidence>
<proteinExistence type="predicted"/>
<dbReference type="AlphaFoldDB" id="A0A9Q3CD24"/>
<dbReference type="InterPro" id="IPR022036">
    <property type="entry name" value="DUF3605"/>
</dbReference>
<dbReference type="EMBL" id="AVOT02007018">
    <property type="protein sequence ID" value="MBW0482969.1"/>
    <property type="molecule type" value="Genomic_DNA"/>
</dbReference>
<dbReference type="Proteomes" id="UP000765509">
    <property type="component" value="Unassembled WGS sequence"/>
</dbReference>
<evidence type="ECO:0000313" key="2">
    <source>
        <dbReference type="Proteomes" id="UP000765509"/>
    </source>
</evidence>
<dbReference type="OrthoDB" id="2506173at2759"/>
<keyword evidence="2" id="KW-1185">Reference proteome</keyword>
<protein>
    <submittedName>
        <fullName evidence="1">Uncharacterized protein</fullName>
    </submittedName>
</protein>
<dbReference type="PANTHER" id="PTHR35020">
    <property type="entry name" value="N-ACETYLGLUCOSAMINE-INDUCED PROTEIN 1"/>
    <property type="match status" value="1"/>
</dbReference>
<name>A0A9Q3CD24_9BASI</name>
<gene>
    <name evidence="1" type="ORF">O181_022684</name>
</gene>
<sequence>MEKGRKLEGQGSNLGEGLAFKLGWTMETKDGNCPSTSLPEGVKDKGLVSFMLNDYPWDLPENVEHWMMISRKELVTADSFKLRPGEKGEVPANFQDDEKVKDLALYLENFDIFGQNFLDESALAKIDVGGFSHQGKPHVTETNYAVSQAEGMEAMRWAGRSVAELIEEEFPAKEYEALWTQSPVRLR</sequence>
<dbReference type="PANTHER" id="PTHR35020:SF2">
    <property type="entry name" value="N-ACETYLGLUCOSAMINE-INDUCED PROTEIN 1"/>
    <property type="match status" value="1"/>
</dbReference>